<sequence length="267" mass="28715">MTMKLILCNGVPANATQLATLALVNYGHFTTLQVRGGAARGLKLHLCRLERATQRLFGSMLDIAALRAQLCAGLAAFCQADASLRITVYATAFDVRAPLRPVAVDTLLAISSPSVLSTAAVRVRSVPFVRSLPDLKHVGTFPQFALRRDALAAGFDDALFVHDDGRLLEGTFWNLGFWDGQCVTWPEGPVLAGTQQALLRVGLEQLGVPQAVRPLQHADLGRFVAAFLCNARGQQPLSAIDDHVYSASEAPLALLECALATQTWQSL</sequence>
<dbReference type="eggNOG" id="COG0115">
    <property type="taxonomic scope" value="Bacteria"/>
</dbReference>
<proteinExistence type="predicted"/>
<accession>Q9PH71</accession>
<dbReference type="InterPro" id="IPR001544">
    <property type="entry name" value="Aminotrans_IV"/>
</dbReference>
<dbReference type="Gene3D" id="3.20.10.10">
    <property type="entry name" value="D-amino Acid Aminotransferase, subunit A, domain 2"/>
    <property type="match status" value="1"/>
</dbReference>
<dbReference type="EMBL" id="AE003849">
    <property type="protein sequence ID" value="AAF82888.1"/>
    <property type="molecule type" value="Genomic_DNA"/>
</dbReference>
<dbReference type="SUPFAM" id="SSF56752">
    <property type="entry name" value="D-aminoacid aminotransferase-like PLP-dependent enzymes"/>
    <property type="match status" value="1"/>
</dbReference>
<dbReference type="HOGENOM" id="CLU_070540_0_0_6"/>
<evidence type="ECO:0008006" key="3">
    <source>
        <dbReference type="Google" id="ProtNLM"/>
    </source>
</evidence>
<gene>
    <name evidence="1" type="ordered locus">XF_0075</name>
</gene>
<dbReference type="Gene3D" id="3.30.470.10">
    <property type="match status" value="1"/>
</dbReference>
<reference evidence="1 2" key="1">
    <citation type="journal article" date="2000" name="Nature">
        <title>The genome sequence of the plant pathogen Xylella fastidiosa.</title>
        <authorList>
            <person name="Simpson A.J."/>
            <person name="Reinach F.C."/>
            <person name="Arruda P."/>
            <person name="Abreu F.A."/>
            <person name="Acencio M."/>
            <person name="Alvarenga R."/>
            <person name="Alves L.M."/>
            <person name="Araya J.E."/>
            <person name="Baia G.S."/>
            <person name="Baptista C.S."/>
            <person name="Barros M.H."/>
            <person name="Bonaccorsi E.D."/>
            <person name="Bordin S."/>
            <person name="Bove J.M."/>
            <person name="Briones M.R."/>
            <person name="Bueno M.R."/>
            <person name="Camargo A.A."/>
            <person name="Camargo L.E."/>
            <person name="Carraro D.M."/>
            <person name="Carrer H."/>
            <person name="Colauto N.B."/>
            <person name="Colombo C."/>
            <person name="Costa F.F."/>
            <person name="Costa M.C."/>
            <person name="Costa-Neto C.M."/>
            <person name="Coutinho L.L."/>
            <person name="Cristofani M."/>
            <person name="Dias-Neto E."/>
            <person name="Docena C."/>
            <person name="El-Dorry H."/>
            <person name="Facincani A.P."/>
            <person name="Ferreira A.J."/>
            <person name="Ferreira V.C."/>
            <person name="Ferro J.A."/>
            <person name="Fraga J.S."/>
            <person name="Franca S.C."/>
            <person name="Franco M.C."/>
            <person name="Frohme M."/>
            <person name="Furlan L.R."/>
            <person name="Garnier M."/>
            <person name="Goldman G.H."/>
            <person name="Goldman M.H."/>
            <person name="Gomes S.L."/>
            <person name="Gruber A."/>
            <person name="Ho P.L."/>
            <person name="Hoheisel J.D."/>
            <person name="Junqueira M.L."/>
            <person name="Kemper E.L."/>
            <person name="Kitajima J.P."/>
            <person name="Krieger J.E."/>
            <person name="Kuramae E.E."/>
            <person name="Laigret F."/>
            <person name="Lambais M.R."/>
            <person name="Leite L.C."/>
            <person name="Lemos E.G."/>
            <person name="Lemos M.V."/>
            <person name="Lopes S.A."/>
            <person name="Lopes C.R."/>
            <person name="Machado J.A."/>
            <person name="Machado M.A."/>
            <person name="Madeira A.M."/>
            <person name="Madeira H.M."/>
            <person name="Marino C.L."/>
            <person name="Marques M.V."/>
            <person name="Martins E.A."/>
            <person name="Martins E.M."/>
            <person name="Matsukuma A.Y."/>
            <person name="Menck C.F."/>
            <person name="Miracca E.C."/>
            <person name="Miyaki C.Y."/>
            <person name="Monteriro-Vitorello C.B."/>
            <person name="Moon D.H."/>
            <person name="Nagai M.A."/>
            <person name="Nascimento A.L."/>
            <person name="Netto L.E."/>
            <person name="Nhani A.Jr."/>
            <person name="Nobrega F.G."/>
            <person name="Nunes L.R."/>
            <person name="Oliveira M.A."/>
            <person name="de Oliveira M.C."/>
            <person name="de Oliveira R.C."/>
            <person name="Palmieri D.A."/>
            <person name="Paris A."/>
            <person name="Peixoto B.R."/>
            <person name="Pereira G.A."/>
            <person name="Pereira H.A.Jr."/>
            <person name="Pesquero J.B."/>
            <person name="Quaggio R.B."/>
            <person name="Roberto P.G."/>
            <person name="Rodrigues V."/>
            <person name="de M Rosa A.J."/>
            <person name="de Rosa V.E.Jr."/>
            <person name="de Sa R.G."/>
            <person name="Santelli R.V."/>
            <person name="Sawasaki H.E."/>
            <person name="da Silva A.C."/>
            <person name="da Silva A.M."/>
            <person name="da Silva F.R."/>
            <person name="da Silva W.A.Jr."/>
            <person name="da Silveira J.F."/>
            <person name="Silvestri M.L."/>
            <person name="Siqueira W.J."/>
            <person name="de Souza A.A."/>
            <person name="de Souza A.P."/>
            <person name="Terenzi M.F."/>
            <person name="Truffi D."/>
            <person name="Tsai S.M."/>
            <person name="Tsuhako M.H."/>
            <person name="Vallada H."/>
            <person name="Van Sluys M.A."/>
            <person name="Verjovski-Almeida S."/>
            <person name="Vettore A.L."/>
            <person name="Zago M.A."/>
            <person name="Zatz M."/>
            <person name="Meidanis J."/>
            <person name="Setubal J.C."/>
        </authorList>
    </citation>
    <scope>NUCLEOTIDE SEQUENCE [LARGE SCALE GENOMIC DNA]</scope>
    <source>
        <strain evidence="1 2">9a5c</strain>
    </source>
</reference>
<dbReference type="NCBIfam" id="NF006734">
    <property type="entry name" value="PRK09266.1"/>
    <property type="match status" value="1"/>
</dbReference>
<dbReference type="KEGG" id="xfa:XF_0075"/>
<dbReference type="PIR" id="B82850">
    <property type="entry name" value="B82850"/>
</dbReference>
<organism evidence="1 2">
    <name type="scientific">Xylella fastidiosa (strain 9a5c)</name>
    <dbReference type="NCBI Taxonomy" id="160492"/>
    <lineage>
        <taxon>Bacteria</taxon>
        <taxon>Pseudomonadati</taxon>
        <taxon>Pseudomonadota</taxon>
        <taxon>Gammaproteobacteria</taxon>
        <taxon>Lysobacterales</taxon>
        <taxon>Lysobacteraceae</taxon>
        <taxon>Xylella</taxon>
    </lineage>
</organism>
<dbReference type="InterPro" id="IPR036038">
    <property type="entry name" value="Aminotransferase-like"/>
</dbReference>
<dbReference type="InterPro" id="IPR043131">
    <property type="entry name" value="BCAT-like_N"/>
</dbReference>
<dbReference type="GO" id="GO:0003824">
    <property type="term" value="F:catalytic activity"/>
    <property type="evidence" value="ECO:0007669"/>
    <property type="project" value="InterPro"/>
</dbReference>
<dbReference type="STRING" id="160492.XF_0075"/>
<dbReference type="Proteomes" id="UP000000812">
    <property type="component" value="Chromosome"/>
</dbReference>
<evidence type="ECO:0000313" key="2">
    <source>
        <dbReference type="Proteomes" id="UP000000812"/>
    </source>
</evidence>
<protein>
    <recommendedName>
        <fullName evidence="3">Aminotransferase class IV family protein</fullName>
    </recommendedName>
</protein>
<dbReference type="AlphaFoldDB" id="Q9PH71"/>
<dbReference type="InterPro" id="IPR043132">
    <property type="entry name" value="BCAT-like_C"/>
</dbReference>
<evidence type="ECO:0000313" key="1">
    <source>
        <dbReference type="EMBL" id="AAF82888.1"/>
    </source>
</evidence>
<dbReference type="Pfam" id="PF01063">
    <property type="entry name" value="Aminotran_4"/>
    <property type="match status" value="1"/>
</dbReference>
<name>Q9PH71_XYLFA</name>